<protein>
    <submittedName>
        <fullName evidence="1">Uncharacterized protein</fullName>
    </submittedName>
</protein>
<sequence>MSCEIGKGRLEPCKNTLGGLKNAFFANFSEADGAFTLTGNEVTDIGVGLTTVYKWDLLADGNTLDEELVADTSAGTRVNTQTLTLALKKQDLATAEQIDLIAAGRPVVIVQDRNDNYKVIGITEGLNLTSGSATSGGAKADFNGYNLTLVGTEGAYAPFLDSTTVTALLALVDATPIDPSA</sequence>
<accession>I6R9L1</accession>
<evidence type="ECO:0000313" key="1">
    <source>
        <dbReference type="EMBL" id="AFM54664.1"/>
    </source>
</evidence>
<dbReference type="RefSeq" id="YP_006560343.1">
    <property type="nucleotide sequence ID" value="NC_018271.1"/>
</dbReference>
<dbReference type="GeneID" id="13405282"/>
<evidence type="ECO:0000313" key="2">
    <source>
        <dbReference type="Proteomes" id="UP000002820"/>
    </source>
</evidence>
<dbReference type="OrthoDB" id="30454at10239"/>
<keyword evidence="2" id="KW-1185">Reference proteome</keyword>
<dbReference type="Proteomes" id="UP000002820">
    <property type="component" value="Segment"/>
</dbReference>
<name>I6R9L1_9CAUD</name>
<organism evidence="1 2">
    <name type="scientific">Nonlabens phage P12024S</name>
    <dbReference type="NCBI Taxonomy" id="1168478"/>
    <lineage>
        <taxon>Viruses</taxon>
        <taxon>Duplodnaviria</taxon>
        <taxon>Heunggongvirae</taxon>
        <taxon>Uroviricota</taxon>
        <taxon>Caudoviricetes</taxon>
        <taxon>Inhavirus</taxon>
        <taxon>Inhavirus P12024S</taxon>
    </lineage>
</organism>
<dbReference type="EMBL" id="JQ823122">
    <property type="protein sequence ID" value="AFM54664.1"/>
    <property type="molecule type" value="Genomic_DNA"/>
</dbReference>
<gene>
    <name evidence="1" type="ORF">P12024S_03</name>
</gene>
<dbReference type="KEGG" id="vg:13405282"/>
<proteinExistence type="predicted"/>
<reference evidence="1 2" key="1">
    <citation type="journal article" date="2012" name="J. Virol.">
        <title>Complete Genome Sequences of Two Persicivirga Bacteriophages, P12024S and P12024L.</title>
        <authorList>
            <person name="Kang I."/>
            <person name="Jang H."/>
            <person name="Cho J.C."/>
        </authorList>
    </citation>
    <scope>NUCLEOTIDE SEQUENCE [LARGE SCALE GENOMIC DNA]</scope>
</reference>